<dbReference type="Gene3D" id="2.10.90.10">
    <property type="entry name" value="Cystine-knot cytokines"/>
    <property type="match status" value="1"/>
</dbReference>
<evidence type="ECO:0000259" key="12">
    <source>
        <dbReference type="PROSITE" id="PS51362"/>
    </source>
</evidence>
<dbReference type="AlphaFoldDB" id="A0A8T2IM04"/>
<protein>
    <recommendedName>
        <fullName evidence="12">TGF-beta family profile domain-containing protein</fullName>
    </recommendedName>
</protein>
<comment type="caution">
    <text evidence="13">The sequence shown here is derived from an EMBL/GenBank/DDBJ whole genome shotgun (WGS) entry which is preliminary data.</text>
</comment>
<dbReference type="CDD" id="cd13759">
    <property type="entry name" value="TGF_beta_NODAL"/>
    <property type="match status" value="1"/>
</dbReference>
<name>A0A8T2IM04_9PIPI</name>
<dbReference type="GO" id="GO:0005125">
    <property type="term" value="F:cytokine activity"/>
    <property type="evidence" value="ECO:0007669"/>
    <property type="project" value="TreeGrafter"/>
</dbReference>
<evidence type="ECO:0000256" key="2">
    <source>
        <dbReference type="ARBA" id="ARBA00006656"/>
    </source>
</evidence>
<dbReference type="InterPro" id="IPR001839">
    <property type="entry name" value="TGF-b_C"/>
</dbReference>
<evidence type="ECO:0000256" key="4">
    <source>
        <dbReference type="ARBA" id="ARBA00022525"/>
    </source>
</evidence>
<dbReference type="Pfam" id="PF00688">
    <property type="entry name" value="TGFb_propeptide"/>
    <property type="match status" value="1"/>
</dbReference>
<proteinExistence type="inferred from homology"/>
<dbReference type="GO" id="GO:0008083">
    <property type="term" value="F:growth factor activity"/>
    <property type="evidence" value="ECO:0007669"/>
    <property type="project" value="UniProtKB-KW"/>
</dbReference>
<accession>A0A8T2IM04</accession>
<keyword evidence="4" id="KW-0964">Secreted</keyword>
<keyword evidence="3" id="KW-0217">Developmental protein</keyword>
<keyword evidence="5" id="KW-0165">Cleavage on pair of basic residues</keyword>
<dbReference type="PANTHER" id="PTHR11848">
    <property type="entry name" value="TGF-BETA FAMILY"/>
    <property type="match status" value="1"/>
</dbReference>
<evidence type="ECO:0000256" key="11">
    <source>
        <dbReference type="SAM" id="SignalP"/>
    </source>
</evidence>
<keyword evidence="6 11" id="KW-0732">Signal</keyword>
<feature type="chain" id="PRO_5035725044" description="TGF-beta family profile domain-containing protein" evidence="11">
    <location>
        <begin position="19"/>
        <end position="381"/>
    </location>
</feature>
<dbReference type="PROSITE" id="PS51362">
    <property type="entry name" value="TGF_BETA_2"/>
    <property type="match status" value="1"/>
</dbReference>
<reference evidence="13" key="1">
    <citation type="thesis" date="2020" institute="ProQuest LLC" country="789 East Eisenhower Parkway, Ann Arbor, MI, USA">
        <title>Comparative Genomics and Chromosome Evolution.</title>
        <authorList>
            <person name="Mudd A.B."/>
        </authorList>
    </citation>
    <scope>NUCLEOTIDE SEQUENCE</scope>
    <source>
        <strain evidence="13">Female2</strain>
        <tissue evidence="13">Blood</tissue>
    </source>
</reference>
<dbReference type="InterPro" id="IPR017948">
    <property type="entry name" value="TGFb_CS"/>
</dbReference>
<dbReference type="Pfam" id="PF00019">
    <property type="entry name" value="TGF_beta"/>
    <property type="match status" value="1"/>
</dbReference>
<dbReference type="FunFam" id="2.10.90.10:FF:000026">
    <property type="entry name" value="Nodal homolog 3-A"/>
    <property type="match status" value="1"/>
</dbReference>
<comment type="similarity">
    <text evidence="2 10">Belongs to the TGF-beta family.</text>
</comment>
<evidence type="ECO:0000313" key="13">
    <source>
        <dbReference type="EMBL" id="KAG8432813.1"/>
    </source>
</evidence>
<evidence type="ECO:0000256" key="1">
    <source>
        <dbReference type="ARBA" id="ARBA00004613"/>
    </source>
</evidence>
<dbReference type="OrthoDB" id="5949851at2759"/>
<dbReference type="GO" id="GO:0005615">
    <property type="term" value="C:extracellular space"/>
    <property type="evidence" value="ECO:0007669"/>
    <property type="project" value="TreeGrafter"/>
</dbReference>
<keyword evidence="7 10" id="KW-0339">Growth factor</keyword>
<dbReference type="InterPro" id="IPR001111">
    <property type="entry name" value="TGF-b_propeptide"/>
</dbReference>
<evidence type="ECO:0000256" key="6">
    <source>
        <dbReference type="ARBA" id="ARBA00022729"/>
    </source>
</evidence>
<dbReference type="SUPFAM" id="SSF57501">
    <property type="entry name" value="Cystine-knot cytokines"/>
    <property type="match status" value="1"/>
</dbReference>
<evidence type="ECO:0000256" key="5">
    <source>
        <dbReference type="ARBA" id="ARBA00022685"/>
    </source>
</evidence>
<evidence type="ECO:0000256" key="9">
    <source>
        <dbReference type="ARBA" id="ARBA00023180"/>
    </source>
</evidence>
<keyword evidence="9" id="KW-0325">Glycoprotein</keyword>
<feature type="signal peptide" evidence="11">
    <location>
        <begin position="1"/>
        <end position="18"/>
    </location>
</feature>
<evidence type="ECO:0000256" key="8">
    <source>
        <dbReference type="ARBA" id="ARBA00023157"/>
    </source>
</evidence>
<dbReference type="SMART" id="SM00204">
    <property type="entry name" value="TGFB"/>
    <property type="match status" value="1"/>
</dbReference>
<dbReference type="PROSITE" id="PS00250">
    <property type="entry name" value="TGF_BETA_1"/>
    <property type="match status" value="1"/>
</dbReference>
<dbReference type="EMBL" id="JAACNH010000009">
    <property type="protein sequence ID" value="KAG8432813.1"/>
    <property type="molecule type" value="Genomic_DNA"/>
</dbReference>
<feature type="domain" description="TGF-beta family profile" evidence="12">
    <location>
        <begin position="253"/>
        <end position="381"/>
    </location>
</feature>
<evidence type="ECO:0000313" key="14">
    <source>
        <dbReference type="Proteomes" id="UP000812440"/>
    </source>
</evidence>
<dbReference type="InterPro" id="IPR029034">
    <property type="entry name" value="Cystine-knot_cytokine"/>
</dbReference>
<comment type="subcellular location">
    <subcellularLocation>
        <location evidence="1">Secreted</location>
    </subcellularLocation>
</comment>
<keyword evidence="8" id="KW-1015">Disulfide bond</keyword>
<dbReference type="Proteomes" id="UP000812440">
    <property type="component" value="Chromosome 9"/>
</dbReference>
<sequence length="381" mass="43292">MAWICSIIYFSLFTLGYGIPTLLHSKENRLPLGSHHGMKASSILNGKRHSHGMNYPLYMMQWYQNLISGSSKDHSFMGDSVLQESDTVLSLIAKDCAKEGNQWTLSFDMSSVSVSLELTLAELRIHVPSFEQFENITLDIYHSKGNLEKLFLGSVTTDFPFTQGSSWKVINLTDMLQYYIYQREIFTNDDYLKAQKVQKSSCNGPLAERVVLVVFSKDKPSTKMSGSSSLLETAESSKYINTDTAFKATGARRQRRNGHSQHTIMRSNIQSRNADYGKPLCRRVDMIVDFEKIGWGDQILYPKRFNAYRCEGSCPTPLNESFKPTNYAYIKSLVNVFDPEKVECPFCAPVKMSPLSMLMYEGDKIVLKHHEDMIVEDCGCQ</sequence>
<evidence type="ECO:0000256" key="10">
    <source>
        <dbReference type="RuleBase" id="RU000354"/>
    </source>
</evidence>
<dbReference type="InterPro" id="IPR015615">
    <property type="entry name" value="TGF-beta-rel"/>
</dbReference>
<evidence type="ECO:0000256" key="7">
    <source>
        <dbReference type="ARBA" id="ARBA00023030"/>
    </source>
</evidence>
<keyword evidence="14" id="KW-1185">Reference proteome</keyword>
<evidence type="ECO:0000256" key="3">
    <source>
        <dbReference type="ARBA" id="ARBA00022473"/>
    </source>
</evidence>
<organism evidence="13 14">
    <name type="scientific">Hymenochirus boettgeri</name>
    <name type="common">Congo dwarf clawed frog</name>
    <dbReference type="NCBI Taxonomy" id="247094"/>
    <lineage>
        <taxon>Eukaryota</taxon>
        <taxon>Metazoa</taxon>
        <taxon>Chordata</taxon>
        <taxon>Craniata</taxon>
        <taxon>Vertebrata</taxon>
        <taxon>Euteleostomi</taxon>
        <taxon>Amphibia</taxon>
        <taxon>Batrachia</taxon>
        <taxon>Anura</taxon>
        <taxon>Pipoidea</taxon>
        <taxon>Pipidae</taxon>
        <taxon>Pipinae</taxon>
        <taxon>Hymenochirus</taxon>
    </lineage>
</organism>
<dbReference type="PANTHER" id="PTHR11848:SF297">
    <property type="entry name" value="NODAL HOMOLOG 2-A"/>
    <property type="match status" value="1"/>
</dbReference>
<gene>
    <name evidence="13" type="ORF">GDO86_017165</name>
</gene>